<accession>A0A095G7D6</accession>
<evidence type="ECO:0000256" key="2">
    <source>
        <dbReference type="PROSITE-ProRule" id="PRU00169"/>
    </source>
</evidence>
<dbReference type="EMBL" id="CP104215">
    <property type="protein sequence ID" value="UWX73631.1"/>
    <property type="molecule type" value="Genomic_DNA"/>
</dbReference>
<dbReference type="SMART" id="SM00448">
    <property type="entry name" value="REC"/>
    <property type="match status" value="1"/>
</dbReference>
<feature type="domain" description="Response regulatory" evidence="3">
    <location>
        <begin position="8"/>
        <end position="122"/>
    </location>
</feature>
<dbReference type="Proteomes" id="UP000029590">
    <property type="component" value="Unassembled WGS sequence"/>
</dbReference>
<dbReference type="InterPro" id="IPR050595">
    <property type="entry name" value="Bact_response_regulator"/>
</dbReference>
<dbReference type="InterPro" id="IPR001789">
    <property type="entry name" value="Sig_transdc_resp-reg_receiver"/>
</dbReference>
<protein>
    <submittedName>
        <fullName evidence="5">Response regulator</fullName>
    </submittedName>
</protein>
<evidence type="ECO:0000313" key="8">
    <source>
        <dbReference type="Proteomes" id="UP000220629"/>
    </source>
</evidence>
<accession>A0A0D5DFG3</accession>
<dbReference type="InterPro" id="IPR011006">
    <property type="entry name" value="CheY-like_superfamily"/>
</dbReference>
<reference evidence="8" key="2">
    <citation type="submission" date="2017-09" db="EMBL/GenBank/DDBJ databases">
        <title>FDA dAtabase for Regulatory Grade micrObial Sequences (FDA-ARGOS): Supporting development and validation of Infectious Disease Dx tests.</title>
        <authorList>
            <person name="Minogue T."/>
            <person name="Wolcott M."/>
            <person name="Wasieloski L."/>
            <person name="Aguilar W."/>
            <person name="Moore D."/>
            <person name="Tallon L."/>
            <person name="Sadzewicz L."/>
            <person name="Ott S."/>
            <person name="Zhao X."/>
            <person name="Nagaraj S."/>
            <person name="Vavikolanu K."/>
            <person name="Aluvathingal J."/>
            <person name="Nadendla S."/>
            <person name="Sichtig H."/>
        </authorList>
    </citation>
    <scope>NUCLEOTIDE SEQUENCE [LARGE SCALE GENOMIC DNA]</scope>
    <source>
        <strain evidence="8">FDAARGOS_390</strain>
    </source>
</reference>
<dbReference type="GO" id="GO:0000160">
    <property type="term" value="P:phosphorelay signal transduction system"/>
    <property type="evidence" value="ECO:0007669"/>
    <property type="project" value="InterPro"/>
</dbReference>
<dbReference type="KEGG" id="bgo:BM43_5618"/>
<dbReference type="OrthoDB" id="8964771at2"/>
<evidence type="ECO:0000313" key="6">
    <source>
        <dbReference type="EMBL" id="UWX73631.1"/>
    </source>
</evidence>
<reference evidence="4 7" key="1">
    <citation type="submission" date="2014-04" db="EMBL/GenBank/DDBJ databases">
        <authorList>
            <person name="Bishop-Lilly K.A."/>
            <person name="Broomall S.M."/>
            <person name="Chain P.S."/>
            <person name="Chertkov O."/>
            <person name="Coyne S.R."/>
            <person name="Daligault H.E."/>
            <person name="Davenport K.W."/>
            <person name="Erkkila T."/>
            <person name="Frey K.G."/>
            <person name="Gibbons H.S."/>
            <person name="Gu W."/>
            <person name="Jaissle J."/>
            <person name="Johnson S.L."/>
            <person name="Koroleva G.I."/>
            <person name="Ladner J.T."/>
            <person name="Lo C.-C."/>
            <person name="Minogue T.D."/>
            <person name="Munk C."/>
            <person name="Palacios G.F."/>
            <person name="Redden C.L."/>
            <person name="Rosenzweig C.N."/>
            <person name="Scholz M.B."/>
            <person name="Teshima H."/>
            <person name="Xu Y."/>
        </authorList>
    </citation>
    <scope>NUCLEOTIDE SEQUENCE [LARGE SCALE GENOMIC DNA]</scope>
    <source>
        <strain evidence="4">Gladioli</strain>
        <strain evidence="7">gladioli</strain>
    </source>
</reference>
<keyword evidence="1 2" id="KW-0597">Phosphoprotein</keyword>
<dbReference type="Proteomes" id="UP000220629">
    <property type="component" value="Unassembled WGS sequence"/>
</dbReference>
<name>A0A095G7D6_BURGA</name>
<dbReference type="SUPFAM" id="SSF52172">
    <property type="entry name" value="CheY-like"/>
    <property type="match status" value="1"/>
</dbReference>
<dbReference type="PANTHER" id="PTHR44591">
    <property type="entry name" value="STRESS RESPONSE REGULATOR PROTEIN 1"/>
    <property type="match status" value="1"/>
</dbReference>
<reference evidence="6" key="4">
    <citation type="submission" date="2022-09" db="EMBL/GenBank/DDBJ databases">
        <title>Genomic of Burkholderia gladioli.</title>
        <authorList>
            <person name="Wu H."/>
        </authorList>
    </citation>
    <scope>NUCLEOTIDE SEQUENCE</scope>
    <source>
        <strain evidence="6">ZN-S4</strain>
    </source>
</reference>
<evidence type="ECO:0000313" key="5">
    <source>
        <dbReference type="EMBL" id="PEH42892.1"/>
    </source>
</evidence>
<organism evidence="5 8">
    <name type="scientific">Burkholderia gladioli</name>
    <name type="common">Pseudomonas marginata</name>
    <name type="synonym">Phytomonas marginata</name>
    <dbReference type="NCBI Taxonomy" id="28095"/>
    <lineage>
        <taxon>Bacteria</taxon>
        <taxon>Pseudomonadati</taxon>
        <taxon>Pseudomonadota</taxon>
        <taxon>Betaproteobacteria</taxon>
        <taxon>Burkholderiales</taxon>
        <taxon>Burkholderiaceae</taxon>
        <taxon>Burkholderia</taxon>
    </lineage>
</organism>
<dbReference type="EMBL" id="PDDY01000001">
    <property type="protein sequence ID" value="PEH42892.1"/>
    <property type="molecule type" value="Genomic_DNA"/>
</dbReference>
<evidence type="ECO:0000259" key="3">
    <source>
        <dbReference type="PROSITE" id="PS50110"/>
    </source>
</evidence>
<dbReference type="RefSeq" id="WP_036055869.1">
    <property type="nucleotide sequence ID" value="NZ_CADEPT010000003.1"/>
</dbReference>
<evidence type="ECO:0000256" key="1">
    <source>
        <dbReference type="ARBA" id="ARBA00022553"/>
    </source>
</evidence>
<dbReference type="Gene3D" id="3.40.50.2300">
    <property type="match status" value="1"/>
</dbReference>
<gene>
    <name evidence="5" type="ORF">CRM94_12445</name>
    <name evidence="4" type="ORF">DM48_2147</name>
    <name evidence="6" type="ORF">NYZ96_18965</name>
</gene>
<reference evidence="5" key="3">
    <citation type="submission" date="2017-09" db="EMBL/GenBank/DDBJ databases">
        <title>FDA dAtabase for Regulatory Grade micrObial Sequences (FDA-ARGOS): Supporting development and validation of Infectious Disease Dx tests.</title>
        <authorList>
            <person name="Minogue T."/>
            <person name="Wolcott M."/>
            <person name="Wasieloski L."/>
            <person name="Aguilar W."/>
            <person name="Moore D."/>
            <person name="Tallon L.J."/>
            <person name="Sadzewicz L."/>
            <person name="Ott S."/>
            <person name="Zhao X."/>
            <person name="Nagaraj S."/>
            <person name="Vavikolanu K."/>
            <person name="Aluvathingal J."/>
            <person name="Nadendla S."/>
            <person name="Sichtig H."/>
        </authorList>
    </citation>
    <scope>NUCLEOTIDE SEQUENCE</scope>
    <source>
        <strain evidence="5">FDAARGOS_390</strain>
    </source>
</reference>
<dbReference type="AlphaFoldDB" id="A0A095G7D6"/>
<evidence type="ECO:0000313" key="4">
    <source>
        <dbReference type="EMBL" id="KGC13272.1"/>
    </source>
</evidence>
<dbReference type="Pfam" id="PF00072">
    <property type="entry name" value="Response_reg"/>
    <property type="match status" value="1"/>
</dbReference>
<dbReference type="PANTHER" id="PTHR44591:SF25">
    <property type="entry name" value="CHEMOTAXIS TWO-COMPONENT RESPONSE REGULATOR"/>
    <property type="match status" value="1"/>
</dbReference>
<dbReference type="Proteomes" id="UP001059745">
    <property type="component" value="Chromosome 2"/>
</dbReference>
<feature type="modified residue" description="4-aspartylphosphate" evidence="2">
    <location>
        <position position="57"/>
    </location>
</feature>
<proteinExistence type="predicted"/>
<dbReference type="EMBL" id="JPGG01000016">
    <property type="protein sequence ID" value="KGC13272.1"/>
    <property type="molecule type" value="Genomic_DNA"/>
</dbReference>
<evidence type="ECO:0000313" key="7">
    <source>
        <dbReference type="Proteomes" id="UP000029590"/>
    </source>
</evidence>
<sequence length="131" mass="13868">MSVDANQLVSIVDDDPFVRAATSSLVRSFGWNARVFATADEFLASDTLAATGCLVCDVQMPGTDGVELLSLLEARGILIPTVFITAFASGRTLERANASRALCVIDKPIDASELESWIGRALGLWPAPPAT</sequence>
<dbReference type="PROSITE" id="PS50110">
    <property type="entry name" value="RESPONSE_REGULATORY"/>
    <property type="match status" value="1"/>
</dbReference>